<dbReference type="OrthoDB" id="2447803at2759"/>
<dbReference type="InterPro" id="IPR032675">
    <property type="entry name" value="LRR_dom_sf"/>
</dbReference>
<dbReference type="PANTHER" id="PTHR38926:SF5">
    <property type="entry name" value="F-BOX AND LEUCINE-RICH REPEAT PROTEIN 6"/>
    <property type="match status" value="1"/>
</dbReference>
<dbReference type="EMBL" id="BFAD01000008">
    <property type="protein sequence ID" value="GBE85921.1"/>
    <property type="molecule type" value="Genomic_DNA"/>
</dbReference>
<keyword evidence="1" id="KW-0175">Coiled coil</keyword>
<name>A0A401GUL3_9APHY</name>
<evidence type="ECO:0000256" key="1">
    <source>
        <dbReference type="SAM" id="Coils"/>
    </source>
</evidence>
<dbReference type="Pfam" id="PF12937">
    <property type="entry name" value="F-box-like"/>
    <property type="match status" value="1"/>
</dbReference>
<proteinExistence type="predicted"/>
<comment type="caution">
    <text evidence="3">The sequence shown here is derived from an EMBL/GenBank/DDBJ whole genome shotgun (WGS) entry which is preliminary data.</text>
</comment>
<evidence type="ECO:0000313" key="3">
    <source>
        <dbReference type="EMBL" id="GBE85921.1"/>
    </source>
</evidence>
<dbReference type="InterPro" id="IPR036047">
    <property type="entry name" value="F-box-like_dom_sf"/>
</dbReference>
<organism evidence="3 4">
    <name type="scientific">Sparassis crispa</name>
    <dbReference type="NCBI Taxonomy" id="139825"/>
    <lineage>
        <taxon>Eukaryota</taxon>
        <taxon>Fungi</taxon>
        <taxon>Dikarya</taxon>
        <taxon>Basidiomycota</taxon>
        <taxon>Agaricomycotina</taxon>
        <taxon>Agaricomycetes</taxon>
        <taxon>Polyporales</taxon>
        <taxon>Sparassidaceae</taxon>
        <taxon>Sparassis</taxon>
    </lineage>
</organism>
<dbReference type="STRING" id="139825.A0A401GUL3"/>
<evidence type="ECO:0000313" key="4">
    <source>
        <dbReference type="Proteomes" id="UP000287166"/>
    </source>
</evidence>
<dbReference type="PANTHER" id="PTHR38926">
    <property type="entry name" value="F-BOX DOMAIN CONTAINING PROTEIN, EXPRESSED"/>
    <property type="match status" value="1"/>
</dbReference>
<reference evidence="3 4" key="1">
    <citation type="journal article" date="2018" name="Sci. Rep.">
        <title>Genome sequence of the cauliflower mushroom Sparassis crispa (Hanabiratake) and its association with beneficial usage.</title>
        <authorList>
            <person name="Kiyama R."/>
            <person name="Furutani Y."/>
            <person name="Kawaguchi K."/>
            <person name="Nakanishi T."/>
        </authorList>
    </citation>
    <scope>NUCLEOTIDE SEQUENCE [LARGE SCALE GENOMIC DNA]</scope>
</reference>
<dbReference type="Proteomes" id="UP000287166">
    <property type="component" value="Unassembled WGS sequence"/>
</dbReference>
<feature type="coiled-coil region" evidence="1">
    <location>
        <begin position="539"/>
        <end position="566"/>
    </location>
</feature>
<sequence length="580" mass="66428">MVASIGYDSTLHRVLEIPEIIELVFGFLDEESNRTNVCVCKRWSEIALDVLWREVSQLHRLLRLLSPFITEDSPYFYMAFAKPLSPDDWRRFTRYARRVRKLSFTNGKTVHVLGQAVFDEIARTRTTLNILPNLQSLEWRSTPANVRVSLMFMHEGVKEFRTHLYETPIYSIADFFKDIAERMPNLTCLDLCFCFPVREIESALCELVRSLPKLSKIVLPLYCHNSRVAEALSALQHLGTIQFEYLSEQGKGDLADVQHFAPMLERGAFPSLCDLSLSAHLADMNRFLKGTYAPTNLTSLYIHALSMVPPAVVTEFLKTMVENCKLLTHLYLDLHMAADLIDSATRSLPPSEMLSFNDLRPLLACPKLIAFELQWYLPLLITQEEIEELASKWPDLEVLELDCEPIPIPIATEPLTLRALIPFAKHCPKLRELGLFVSATSADLDAFSHETNSPFMQPFRQLKKLCFGLSSITEPGPVALFLSELCPLGCKLSAGLSWQDDLEQVENTAFSEELSQRGPEWYDRWLEVDRVLPLLTRLRMEERERRRVLECEVEDLRVRCRVLEERATLPMSVDSSCLVL</sequence>
<accession>A0A401GUL3</accession>
<keyword evidence="4" id="KW-1185">Reference proteome</keyword>
<evidence type="ECO:0000259" key="2">
    <source>
        <dbReference type="Pfam" id="PF12937"/>
    </source>
</evidence>
<dbReference type="GeneID" id="38782838"/>
<protein>
    <recommendedName>
        <fullName evidence="2">F-box domain-containing protein</fullName>
    </recommendedName>
</protein>
<gene>
    <name evidence="3" type="ORF">SCP_0804450</name>
</gene>
<dbReference type="AlphaFoldDB" id="A0A401GUL3"/>
<dbReference type="Gene3D" id="3.80.10.10">
    <property type="entry name" value="Ribonuclease Inhibitor"/>
    <property type="match status" value="1"/>
</dbReference>
<dbReference type="SUPFAM" id="SSF52047">
    <property type="entry name" value="RNI-like"/>
    <property type="match status" value="1"/>
</dbReference>
<dbReference type="InParanoid" id="A0A401GUL3"/>
<dbReference type="RefSeq" id="XP_027616834.1">
    <property type="nucleotide sequence ID" value="XM_027761033.1"/>
</dbReference>
<dbReference type="InterPro" id="IPR001810">
    <property type="entry name" value="F-box_dom"/>
</dbReference>
<dbReference type="SUPFAM" id="SSF81383">
    <property type="entry name" value="F-box domain"/>
    <property type="match status" value="1"/>
</dbReference>
<feature type="domain" description="F-box" evidence="2">
    <location>
        <begin position="18"/>
        <end position="56"/>
    </location>
</feature>